<evidence type="ECO:0000256" key="2">
    <source>
        <dbReference type="SAM" id="Phobius"/>
    </source>
</evidence>
<dbReference type="AlphaFoldDB" id="A0A1A8X8T8"/>
<feature type="compositionally biased region" description="Basic and acidic residues" evidence="1">
    <location>
        <begin position="147"/>
        <end position="158"/>
    </location>
</feature>
<name>A0A1A8X8T8_PLAOA</name>
<sequence length="165" mass="18887">MLAGFYRVRIFQLVSAQAENSAVTSPRSSGKGDVNGERNSSFSILSFVDCFLQESENFFEESVMCLFNESINHACIIFFPHFIFLVDGVFLIIDAIFTVLYRCVICYCKPPDAKKKRNKMKMKKTKKKKDNDNDKVKQKTSMGTHNGENENSRNDKIRIGYHSTT</sequence>
<feature type="region of interest" description="Disordered" evidence="1">
    <location>
        <begin position="117"/>
        <end position="165"/>
    </location>
</feature>
<protein>
    <submittedName>
        <fullName evidence="3">Uncharacterized protein</fullName>
    </submittedName>
</protein>
<feature type="compositionally biased region" description="Basic residues" evidence="1">
    <location>
        <begin position="117"/>
        <end position="128"/>
    </location>
</feature>
<organism evidence="3 4">
    <name type="scientific">Plasmodium ovale curtisi</name>
    <dbReference type="NCBI Taxonomy" id="864141"/>
    <lineage>
        <taxon>Eukaryota</taxon>
        <taxon>Sar</taxon>
        <taxon>Alveolata</taxon>
        <taxon>Apicomplexa</taxon>
        <taxon>Aconoidasida</taxon>
        <taxon>Haemosporida</taxon>
        <taxon>Plasmodiidae</taxon>
        <taxon>Plasmodium</taxon>
        <taxon>Plasmodium (Plasmodium)</taxon>
    </lineage>
</organism>
<keyword evidence="2" id="KW-1133">Transmembrane helix</keyword>
<dbReference type="EMBL" id="FLQV01002245">
    <property type="protein sequence ID" value="SBT01013.1"/>
    <property type="molecule type" value="Genomic_DNA"/>
</dbReference>
<accession>A0A1A8X8T8</accession>
<reference evidence="4" key="1">
    <citation type="submission" date="2016-05" db="EMBL/GenBank/DDBJ databases">
        <authorList>
            <person name="Naeem Raeece"/>
        </authorList>
    </citation>
    <scope>NUCLEOTIDE SEQUENCE [LARGE SCALE GENOMIC DNA]</scope>
</reference>
<keyword evidence="2" id="KW-0812">Transmembrane</keyword>
<evidence type="ECO:0000313" key="3">
    <source>
        <dbReference type="EMBL" id="SBT01013.1"/>
    </source>
</evidence>
<keyword evidence="2" id="KW-0472">Membrane</keyword>
<proteinExistence type="predicted"/>
<evidence type="ECO:0000256" key="1">
    <source>
        <dbReference type="SAM" id="MobiDB-lite"/>
    </source>
</evidence>
<evidence type="ECO:0000313" key="4">
    <source>
        <dbReference type="Proteomes" id="UP000078546"/>
    </source>
</evidence>
<dbReference type="Proteomes" id="UP000078546">
    <property type="component" value="Unassembled WGS sequence"/>
</dbReference>
<gene>
    <name evidence="3" type="ORF">POVCU1_063990</name>
</gene>
<feature type="transmembrane region" description="Helical" evidence="2">
    <location>
        <begin position="74"/>
        <end position="101"/>
    </location>
</feature>